<dbReference type="NCBIfam" id="NF002601">
    <property type="entry name" value="PRK02259.1"/>
    <property type="match status" value="1"/>
</dbReference>
<evidence type="ECO:0000256" key="1">
    <source>
        <dbReference type="ARBA" id="ARBA00001947"/>
    </source>
</evidence>
<feature type="domain" description="AstE/AspA barrel-sandwich hybrid" evidence="14">
    <location>
        <begin position="1573"/>
        <end position="1651"/>
    </location>
</feature>
<feature type="region of interest" description="Disordered" evidence="13">
    <location>
        <begin position="1131"/>
        <end position="1333"/>
    </location>
</feature>
<dbReference type="SUPFAM" id="SSF53187">
    <property type="entry name" value="Zn-dependent exopeptidases"/>
    <property type="match status" value="1"/>
</dbReference>
<evidence type="ECO:0000256" key="2">
    <source>
        <dbReference type="ARBA" id="ARBA00004123"/>
    </source>
</evidence>
<feature type="region of interest" description="Disordered" evidence="13">
    <location>
        <begin position="115"/>
        <end position="147"/>
    </location>
</feature>
<feature type="compositionally biased region" description="Polar residues" evidence="13">
    <location>
        <begin position="472"/>
        <end position="485"/>
    </location>
</feature>
<dbReference type="HAMAP" id="MF_00704">
    <property type="entry name" value="Aspartoacylase"/>
    <property type="match status" value="1"/>
</dbReference>
<dbReference type="Gene3D" id="2.20.25.160">
    <property type="match status" value="1"/>
</dbReference>
<feature type="compositionally biased region" description="Basic and acidic residues" evidence="13">
    <location>
        <begin position="1032"/>
        <end position="1041"/>
    </location>
</feature>
<feature type="region of interest" description="Disordered" evidence="13">
    <location>
        <begin position="1020"/>
        <end position="1041"/>
    </location>
</feature>
<comment type="caution">
    <text evidence="16">The sequence shown here is derived from an EMBL/GenBank/DDBJ whole genome shotgun (WGS) entry which is preliminary data.</text>
</comment>
<dbReference type="FunFam" id="2.20.25.160:FF:000001">
    <property type="entry name" value="Aspartoacylase"/>
    <property type="match status" value="1"/>
</dbReference>
<feature type="compositionally biased region" description="Low complexity" evidence="13">
    <location>
        <begin position="40"/>
        <end position="50"/>
    </location>
</feature>
<reference evidence="16 17" key="1">
    <citation type="journal article" date="2019" name="Genome Biol. Evol.">
        <title>Whole-Genome Sequencing of the Giant Devil Catfish, Bagarius yarrelli.</title>
        <authorList>
            <person name="Jiang W."/>
            <person name="Lv Y."/>
            <person name="Cheng L."/>
            <person name="Yang K."/>
            <person name="Chao B."/>
            <person name="Wang X."/>
            <person name="Li Y."/>
            <person name="Pan X."/>
            <person name="You X."/>
            <person name="Zhang Y."/>
            <person name="Yang J."/>
            <person name="Li J."/>
            <person name="Zhang X."/>
            <person name="Liu S."/>
            <person name="Sun C."/>
            <person name="Yang J."/>
            <person name="Shi Q."/>
        </authorList>
    </citation>
    <scope>NUCLEOTIDE SEQUENCE [LARGE SCALE GENOMIC DNA]</scope>
    <source>
        <strain evidence="16">JWS20170419001</strain>
        <tissue evidence="16">Muscle</tissue>
    </source>
</reference>
<feature type="region of interest" description="Disordered" evidence="13">
    <location>
        <begin position="389"/>
        <end position="409"/>
    </location>
</feature>
<feature type="compositionally biased region" description="Polar residues" evidence="13">
    <location>
        <begin position="260"/>
        <end position="269"/>
    </location>
</feature>
<dbReference type="EC" id="3.5.1.15" evidence="10"/>
<feature type="region of interest" description="Disordered" evidence="13">
    <location>
        <begin position="1063"/>
        <end position="1097"/>
    </location>
</feature>
<feature type="compositionally biased region" description="Basic residues" evidence="13">
    <location>
        <begin position="1221"/>
        <end position="1230"/>
    </location>
</feature>
<dbReference type="OrthoDB" id="8300214at2759"/>
<proteinExistence type="inferred from homology"/>
<feature type="region of interest" description="Disordered" evidence="13">
    <location>
        <begin position="517"/>
        <end position="549"/>
    </location>
</feature>
<keyword evidence="5" id="KW-0963">Cytoplasm</keyword>
<evidence type="ECO:0000313" key="17">
    <source>
        <dbReference type="Proteomes" id="UP000319801"/>
    </source>
</evidence>
<feature type="region of interest" description="Disordered" evidence="13">
    <location>
        <begin position="257"/>
        <end position="292"/>
    </location>
</feature>
<feature type="compositionally biased region" description="Basic and acidic residues" evidence="13">
    <location>
        <begin position="451"/>
        <end position="471"/>
    </location>
</feature>
<dbReference type="InterPro" id="IPR007036">
    <property type="entry name" value="Aste_AspA_hybrid_dom"/>
</dbReference>
<dbReference type="PANTHER" id="PTHR15162">
    <property type="entry name" value="ASPARTOACYLASE"/>
    <property type="match status" value="1"/>
</dbReference>
<feature type="compositionally biased region" description="Basic and acidic residues" evidence="13">
    <location>
        <begin position="283"/>
        <end position="292"/>
    </location>
</feature>
<evidence type="ECO:0000313" key="16">
    <source>
        <dbReference type="EMBL" id="TSP36080.1"/>
    </source>
</evidence>
<evidence type="ECO:0000256" key="11">
    <source>
        <dbReference type="ARBA" id="ARBA00040105"/>
    </source>
</evidence>
<evidence type="ECO:0000256" key="3">
    <source>
        <dbReference type="ARBA" id="ARBA00004496"/>
    </source>
</evidence>
<dbReference type="GO" id="GO:0046872">
    <property type="term" value="F:metal ion binding"/>
    <property type="evidence" value="ECO:0007669"/>
    <property type="project" value="UniProtKB-KW"/>
</dbReference>
<feature type="region of interest" description="Disordered" evidence="13">
    <location>
        <begin position="733"/>
        <end position="772"/>
    </location>
</feature>
<sequence length="1666" mass="185649">MAEDLIESQDSMDIPEESSLSSEEEPRSKIRGEESRKSSTRSSLSPHSTPCRPSSAKSPFAKSLFMDSPEKHIEKQPQVLVQCSQSQSLNQHQNRKTDKACKNLIKPVDEMAVEETQWPSSDYDEDETQILENDPTDKSREEFDSVGGSGGFLSSQDLFEEPDNQTSPTKANHSSILESHVVLYDIIKHKSKRCSLVLADMNGDHAKYSKSQMTPTCKISPKKDKKTSDDVSVEHVLPSTFESCVVLRDIMKNDNDKYSKSQMTQTCNISPKKEGIDEEREERDEKTSDDVSVEHVLPSTFESCVVLRDIMKNDYDKYSKSQMTQTCKISPKARDINQEREERDKKTAGDLSMEHIPSSTFKSCVVVHDIMKDDHAKYFKTQTTESREILPTAGDKHQEEDKETSEDLSVEHLLPPTFKSCVVVHDVMKDDHAKYFKTQTTESREILPTAGDKHQEKDKKTADDLSAEHGHSSSPLNDSTPANNYASPVKDVLRVRQEKKIDSPLFNYCGMTFLKRRKGERTKPPGSADTPPPIQADPDYNEGSAPHIDDTIKQKKSRNVTIYGLSENPTDTLTGITVPGEIIKDSVTVSSTLLSEIKPKKKSKVDKNDGLLEEPFDTLPEMSVSASSVQSVQDILVVCPSFGEKKSKKKRKKDKNDGLLKEPDDIMPEISDSAISAQSVQGILAVCPSVGENKSKKKRKKDKNDGLLEEAGDITHITLSVQDSLVDRVLVSSKTKHKRKKDQHAEPVPDRGQLTGEEDIQIPGQGNDFSSHELNQLDSYTQAHGDIVQSDGLKPRKKKKTKKRDASPGMADALVASQSSEEISVSAQPNLSVQDTLVDCASVGGHKPKNGLLEEPVQEINVSGDTVLPIEDFSVDCALVDGTKQKEKRYKMYKWLAEPVDILQQISISAASTSSVQNSVVDCASVGESKPKKKRKKDKNVGLLEEPRREISVSADTVLPIEDFSVVCALAGEAKQKKKRKKDKNNEWLAEPVDILQQISISADSTSSVQNSLVDCASVGESKPKKKRKKDRPAELEEKEAIQISYQGSASLASITKKTEQPIGHAGNQLDSHIQSDVLEPQRKKKKKKKDSSIEMTNGIVASQCSDESCLSQATKTIKKKKKQKFIDDLGEGQVEEVPAASKSLEELSGGLEPGGVEIQPVNNLDLMTDDSVSPRKKKRKKQKAVMEEDVDAEASSLAIQEQVETQVAEQQAAEMVQEKRVKKHKKKKKDRSETRDEEEADTSQFFVPELGETPRSNTPSTKSETGRTGMEKALAKSRSVKKKKKRKELESNAWSVSHGSDYLDDSYRPNRNEGQNRVRVKSDGSESSQVLQSEDTLLVKRKKKKKKSLVKPDRDVCPEIAEARRVAIFGGTHGNEMSGVTLVSMWTKNDSEICRSRVHTVPFICNPRAVEKCARYIETDLNRAFTPENLSTPPADELPYEVQRAQEINQIFGPKGSPDAYDVIFDLHNTTSNMGSTLILESSTDQFNLQMVHYIRKAMAPESCMVLMNEHPQLKYATTRSVAKHPVGLEVGPQPQGVLRSNIFQSMRMIVKHALDFIELFNSGVEFPACCVEVFRVQERVDYPRDTNGNIGAMVHPSLQDCDWEPLNPGDPMFQTFDGRTIAYEGAGPVYPTFINEAAYYEKHQAFVTTCREMLAVNPIRKNTK</sequence>
<keyword evidence="9" id="KW-0539">Nucleus</keyword>
<dbReference type="Gene3D" id="3.40.630.10">
    <property type="entry name" value="Zn peptidases"/>
    <property type="match status" value="1"/>
</dbReference>
<evidence type="ECO:0000256" key="9">
    <source>
        <dbReference type="ARBA" id="ARBA00023242"/>
    </source>
</evidence>
<dbReference type="GO" id="GO:0016788">
    <property type="term" value="F:hydrolase activity, acting on ester bonds"/>
    <property type="evidence" value="ECO:0007669"/>
    <property type="project" value="InterPro"/>
</dbReference>
<feature type="region of interest" description="Disordered" evidence="13">
    <location>
        <begin position="1"/>
        <end position="101"/>
    </location>
</feature>
<feature type="compositionally biased region" description="Low complexity" evidence="13">
    <location>
        <begin position="76"/>
        <end position="91"/>
    </location>
</feature>
<dbReference type="GO" id="GO:0019807">
    <property type="term" value="F:aspartoacylase activity"/>
    <property type="evidence" value="ECO:0007669"/>
    <property type="project" value="UniProtKB-EC"/>
</dbReference>
<dbReference type="CDD" id="cd06909">
    <property type="entry name" value="M14_ASPA"/>
    <property type="match status" value="1"/>
</dbReference>
<dbReference type="FunFam" id="3.40.630.10:FF:000025">
    <property type="entry name" value="aspartoacylase"/>
    <property type="match status" value="1"/>
</dbReference>
<feature type="compositionally biased region" description="Basic and acidic residues" evidence="13">
    <location>
        <begin position="654"/>
        <end position="664"/>
    </location>
</feature>
<comment type="subcellular location">
    <subcellularLocation>
        <location evidence="3">Cytoplasm</location>
    </subcellularLocation>
    <subcellularLocation>
        <location evidence="2">Nucleus</location>
    </subcellularLocation>
</comment>
<evidence type="ECO:0000256" key="5">
    <source>
        <dbReference type="ARBA" id="ARBA00022490"/>
    </source>
</evidence>
<comment type="cofactor">
    <cofactor evidence="1">
        <name>Zn(2+)</name>
        <dbReference type="ChEBI" id="CHEBI:29105"/>
    </cofactor>
</comment>
<keyword evidence="7" id="KW-0378">Hydrolase</keyword>
<feature type="compositionally biased region" description="Basic residues" evidence="13">
    <location>
        <begin position="1175"/>
        <end position="1184"/>
    </location>
</feature>
<feature type="compositionally biased region" description="Low complexity" evidence="13">
    <location>
        <begin position="1201"/>
        <end position="1216"/>
    </location>
</feature>
<evidence type="ECO:0000256" key="12">
    <source>
        <dbReference type="ARBA" id="ARBA00042829"/>
    </source>
</evidence>
<comment type="similarity">
    <text evidence="4">Belongs to the AspA/AstE family. Aspartoacylase subfamily.</text>
</comment>
<feature type="compositionally biased region" description="Polar residues" evidence="13">
    <location>
        <begin position="1255"/>
        <end position="1264"/>
    </location>
</feature>
<feature type="domain" description="Succinylglutamate desuccinylase/Aspartoacylase catalytic" evidence="15">
    <location>
        <begin position="1364"/>
        <end position="1559"/>
    </location>
</feature>
<evidence type="ECO:0000256" key="6">
    <source>
        <dbReference type="ARBA" id="ARBA00022723"/>
    </source>
</evidence>
<feature type="region of interest" description="Disordered" evidence="13">
    <location>
        <begin position="646"/>
        <end position="665"/>
    </location>
</feature>
<keyword evidence="6" id="KW-0479">Metal-binding</keyword>
<name>A0A556UXY3_BAGYA</name>
<evidence type="ECO:0000256" key="4">
    <source>
        <dbReference type="ARBA" id="ARBA00006173"/>
    </source>
</evidence>
<evidence type="ECO:0000256" key="7">
    <source>
        <dbReference type="ARBA" id="ARBA00022801"/>
    </source>
</evidence>
<accession>A0A556UXY3</accession>
<gene>
    <name evidence="16" type="ORF">Baya_10252</name>
</gene>
<dbReference type="EMBL" id="VCAZ01000075">
    <property type="protein sequence ID" value="TSP36080.1"/>
    <property type="molecule type" value="Genomic_DNA"/>
</dbReference>
<evidence type="ECO:0000256" key="10">
    <source>
        <dbReference type="ARBA" id="ARBA00039016"/>
    </source>
</evidence>
<dbReference type="GO" id="GO:0005634">
    <property type="term" value="C:nucleus"/>
    <property type="evidence" value="ECO:0007669"/>
    <property type="project" value="UniProtKB-SubCell"/>
</dbReference>
<evidence type="ECO:0000259" key="15">
    <source>
        <dbReference type="Pfam" id="PF24827"/>
    </source>
</evidence>
<keyword evidence="8" id="KW-0862">Zinc</keyword>
<dbReference type="GO" id="GO:0005829">
    <property type="term" value="C:cytosol"/>
    <property type="evidence" value="ECO:0007669"/>
    <property type="project" value="TreeGrafter"/>
</dbReference>
<feature type="region of interest" description="Disordered" evidence="13">
    <location>
        <begin position="445"/>
        <end position="485"/>
    </location>
</feature>
<feature type="compositionally biased region" description="Basic and acidic residues" evidence="13">
    <location>
        <begin position="24"/>
        <end position="37"/>
    </location>
</feature>
<feature type="region of interest" description="Disordered" evidence="13">
    <location>
        <begin position="785"/>
        <end position="812"/>
    </location>
</feature>
<evidence type="ECO:0000259" key="14">
    <source>
        <dbReference type="Pfam" id="PF04952"/>
    </source>
</evidence>
<feature type="compositionally biased region" description="Basic and acidic residues" evidence="13">
    <location>
        <begin position="1306"/>
        <end position="1325"/>
    </location>
</feature>
<evidence type="ECO:0000256" key="8">
    <source>
        <dbReference type="ARBA" id="ARBA00022833"/>
    </source>
</evidence>
<protein>
    <recommendedName>
        <fullName evidence="11">Aspartoacylase</fullName>
        <ecNumber evidence="10">3.5.1.15</ecNumber>
    </recommendedName>
    <alternativeName>
        <fullName evidence="12">Aminoacylase-2</fullName>
    </alternativeName>
</protein>
<dbReference type="PANTHER" id="PTHR15162:SF9">
    <property type="entry name" value="ASPARTOACYLASE"/>
    <property type="match status" value="1"/>
</dbReference>
<dbReference type="Proteomes" id="UP000319801">
    <property type="component" value="Unassembled WGS sequence"/>
</dbReference>
<dbReference type="InterPro" id="IPR050178">
    <property type="entry name" value="AspA/AstE_fam"/>
</dbReference>
<dbReference type="InterPro" id="IPR055438">
    <property type="entry name" value="AstE_AspA_cat"/>
</dbReference>
<keyword evidence="17" id="KW-1185">Reference proteome</keyword>
<dbReference type="Pfam" id="PF24827">
    <property type="entry name" value="AstE_AspA_cat"/>
    <property type="match status" value="1"/>
</dbReference>
<dbReference type="InterPro" id="IPR016708">
    <property type="entry name" value="Aspartoacylase"/>
</dbReference>
<evidence type="ECO:0000256" key="13">
    <source>
        <dbReference type="SAM" id="MobiDB-lite"/>
    </source>
</evidence>
<dbReference type="Pfam" id="PF04952">
    <property type="entry name" value="AstE_AspA_hybrid"/>
    <property type="match status" value="1"/>
</dbReference>
<organism evidence="16 17">
    <name type="scientific">Bagarius yarrelli</name>
    <name type="common">Goonch</name>
    <name type="synonym">Bagrus yarrelli</name>
    <dbReference type="NCBI Taxonomy" id="175774"/>
    <lineage>
        <taxon>Eukaryota</taxon>
        <taxon>Metazoa</taxon>
        <taxon>Chordata</taxon>
        <taxon>Craniata</taxon>
        <taxon>Vertebrata</taxon>
        <taxon>Euteleostomi</taxon>
        <taxon>Actinopterygii</taxon>
        <taxon>Neopterygii</taxon>
        <taxon>Teleostei</taxon>
        <taxon>Ostariophysi</taxon>
        <taxon>Siluriformes</taxon>
        <taxon>Sisoridae</taxon>
        <taxon>Sisorinae</taxon>
        <taxon>Bagarius</taxon>
    </lineage>
</organism>